<keyword evidence="2" id="KW-1015">Disulfide bond</keyword>
<dbReference type="GeneID" id="106669435"/>
<dbReference type="CDD" id="cd23599">
    <property type="entry name" value="TFP_LU_ECD_Cold"/>
    <property type="match status" value="1"/>
</dbReference>
<evidence type="ECO:0000256" key="2">
    <source>
        <dbReference type="ARBA" id="ARBA00023157"/>
    </source>
</evidence>
<dbReference type="Proteomes" id="UP000494040">
    <property type="component" value="Unassembled WGS sequence"/>
</dbReference>
<dbReference type="InterPro" id="IPR045860">
    <property type="entry name" value="Snake_toxin-like_sf"/>
</dbReference>
<dbReference type="KEGG" id="clec:106669435"/>
<evidence type="ECO:0000313" key="5">
    <source>
        <dbReference type="Proteomes" id="UP000494040"/>
    </source>
</evidence>
<organism evidence="4 5">
    <name type="scientific">Cimex lectularius</name>
    <name type="common">Bed bug</name>
    <name type="synonym">Acanthia lectularia</name>
    <dbReference type="NCBI Taxonomy" id="79782"/>
    <lineage>
        <taxon>Eukaryota</taxon>
        <taxon>Metazoa</taxon>
        <taxon>Ecdysozoa</taxon>
        <taxon>Arthropoda</taxon>
        <taxon>Hexapoda</taxon>
        <taxon>Insecta</taxon>
        <taxon>Pterygota</taxon>
        <taxon>Neoptera</taxon>
        <taxon>Paraneoptera</taxon>
        <taxon>Hemiptera</taxon>
        <taxon>Heteroptera</taxon>
        <taxon>Panheteroptera</taxon>
        <taxon>Cimicomorpha</taxon>
        <taxon>Cimicidae</taxon>
        <taxon>Cimex</taxon>
    </lineage>
</organism>
<feature type="signal peptide" evidence="3">
    <location>
        <begin position="1"/>
        <end position="20"/>
    </location>
</feature>
<dbReference type="RefSeq" id="XP_014254404.1">
    <property type="nucleotide sequence ID" value="XM_014398918.2"/>
</dbReference>
<dbReference type="Gene3D" id="2.10.60.10">
    <property type="entry name" value="CD59"/>
    <property type="match status" value="1"/>
</dbReference>
<proteinExistence type="predicted"/>
<protein>
    <submittedName>
        <fullName evidence="4">Uncharacterized protein</fullName>
    </submittedName>
</protein>
<evidence type="ECO:0000256" key="1">
    <source>
        <dbReference type="ARBA" id="ARBA00022729"/>
    </source>
</evidence>
<name>A0A8I6S1V1_CIMLE</name>
<dbReference type="PANTHER" id="PTHR10036:SF24">
    <property type="entry name" value="CD59 GLYCOPROTEIN"/>
    <property type="match status" value="1"/>
</dbReference>
<keyword evidence="1 3" id="KW-0732">Signal</keyword>
<feature type="chain" id="PRO_5035234160" evidence="3">
    <location>
        <begin position="21"/>
        <end position="146"/>
    </location>
</feature>
<evidence type="ECO:0000256" key="3">
    <source>
        <dbReference type="SAM" id="SignalP"/>
    </source>
</evidence>
<dbReference type="PANTHER" id="PTHR10036">
    <property type="entry name" value="CD59 GLYCOPROTEIN"/>
    <property type="match status" value="1"/>
</dbReference>
<accession>A0A8I6S1V1</accession>
<evidence type="ECO:0000313" key="4">
    <source>
        <dbReference type="EnsemblMetazoa" id="XP_014254404.1"/>
    </source>
</evidence>
<sequence length="146" mass="16945">MKFSVLGVFLLLALFDSGWALDCFVCNLQDSNNEKCTQTIMTCKQNEEMCLTEIKWGTTPYWQAGAQKQYYFSKRCARKEHCRRTMNKYLPYCTYVWYEDWKCVDCCEGDKCNYYVISGSSRSSLSITLAVSIAGIYIRKLLNLSC</sequence>
<dbReference type="OrthoDB" id="6278121at2759"/>
<dbReference type="OMA" id="TIKTCEY"/>
<keyword evidence="5" id="KW-1185">Reference proteome</keyword>
<reference evidence="4" key="1">
    <citation type="submission" date="2022-01" db="UniProtKB">
        <authorList>
            <consortium name="EnsemblMetazoa"/>
        </authorList>
    </citation>
    <scope>IDENTIFICATION</scope>
</reference>
<dbReference type="AlphaFoldDB" id="A0A8I6S1V1"/>
<dbReference type="EnsemblMetazoa" id="XM_014398918.2">
    <property type="protein sequence ID" value="XP_014254404.1"/>
    <property type="gene ID" value="LOC106669435"/>
</dbReference>
<dbReference type="SUPFAM" id="SSF57302">
    <property type="entry name" value="Snake toxin-like"/>
    <property type="match status" value="1"/>
</dbReference>